<dbReference type="Proteomes" id="UP000664521">
    <property type="component" value="Unassembled WGS sequence"/>
</dbReference>
<gene>
    <name evidence="1" type="ORF">HETSPECPRED_010556</name>
</gene>
<dbReference type="EMBL" id="CAJPDS010000098">
    <property type="protein sequence ID" value="CAF9937108.1"/>
    <property type="molecule type" value="Genomic_DNA"/>
</dbReference>
<dbReference type="OrthoDB" id="5317536at2759"/>
<evidence type="ECO:0000313" key="2">
    <source>
        <dbReference type="Proteomes" id="UP000664521"/>
    </source>
</evidence>
<keyword evidence="2" id="KW-1185">Reference proteome</keyword>
<protein>
    <submittedName>
        <fullName evidence="1">Uncharacterized protein</fullName>
    </submittedName>
</protein>
<sequence>MRDKNLSPLFSPQSTITGLRNKIAQCVSQSQSLQIEFDPNGFHPEKKFAFFGTVLFGHVVLRNPQPLSINELRITIYGISDATILRKQSTIRNDFYSQGLFFQEISVLLQGPVILEPTQEGYRYSFRFTMPENTSSMRENEGNFIYRFHPRP</sequence>
<name>A0A8H3GC32_9LECA</name>
<accession>A0A8H3GC32</accession>
<reference evidence="1" key="1">
    <citation type="submission" date="2021-03" db="EMBL/GenBank/DDBJ databases">
        <authorList>
            <person name="Tagirdzhanova G."/>
        </authorList>
    </citation>
    <scope>NUCLEOTIDE SEQUENCE</scope>
</reference>
<proteinExistence type="predicted"/>
<evidence type="ECO:0000313" key="1">
    <source>
        <dbReference type="EMBL" id="CAF9937108.1"/>
    </source>
</evidence>
<comment type="caution">
    <text evidence="1">The sequence shown here is derived from an EMBL/GenBank/DDBJ whole genome shotgun (WGS) entry which is preliminary data.</text>
</comment>
<dbReference type="AlphaFoldDB" id="A0A8H3GC32"/>
<dbReference type="InterPro" id="IPR014752">
    <property type="entry name" value="Arrestin-like_C"/>
</dbReference>
<organism evidence="1 2">
    <name type="scientific">Heterodermia speciosa</name>
    <dbReference type="NCBI Taxonomy" id="116794"/>
    <lineage>
        <taxon>Eukaryota</taxon>
        <taxon>Fungi</taxon>
        <taxon>Dikarya</taxon>
        <taxon>Ascomycota</taxon>
        <taxon>Pezizomycotina</taxon>
        <taxon>Lecanoromycetes</taxon>
        <taxon>OSLEUM clade</taxon>
        <taxon>Lecanoromycetidae</taxon>
        <taxon>Caliciales</taxon>
        <taxon>Physciaceae</taxon>
        <taxon>Heterodermia</taxon>
    </lineage>
</organism>
<dbReference type="Gene3D" id="2.60.40.640">
    <property type="match status" value="1"/>
</dbReference>